<reference evidence="2" key="1">
    <citation type="submission" date="2023-07" db="EMBL/GenBank/DDBJ databases">
        <title>Chryseobacterium sp. strain PBS4-4 Genome sequencing and assembly.</title>
        <authorList>
            <person name="Jung Y."/>
        </authorList>
    </citation>
    <scope>NUCLEOTIDE SEQUENCE [LARGE SCALE GENOMIC DNA]</scope>
    <source>
        <strain evidence="2">PBS4-4</strain>
    </source>
</reference>
<organism evidence="1 2">
    <name type="scientific">Chryseobacterium edaphi</name>
    <dbReference type="NCBI Taxonomy" id="2976532"/>
    <lineage>
        <taxon>Bacteria</taxon>
        <taxon>Pseudomonadati</taxon>
        <taxon>Bacteroidota</taxon>
        <taxon>Flavobacteriia</taxon>
        <taxon>Flavobacteriales</taxon>
        <taxon>Weeksellaceae</taxon>
        <taxon>Chryseobacterium group</taxon>
        <taxon>Chryseobacterium</taxon>
    </lineage>
</organism>
<comment type="caution">
    <text evidence="1">The sequence shown here is derived from an EMBL/GenBank/DDBJ whole genome shotgun (WGS) entry which is preliminary data.</text>
</comment>
<dbReference type="EMBL" id="JAOTEM010000002">
    <property type="protein sequence ID" value="MCU7617892.1"/>
    <property type="molecule type" value="Genomic_DNA"/>
</dbReference>
<dbReference type="Proteomes" id="UP001208649">
    <property type="component" value="Unassembled WGS sequence"/>
</dbReference>
<sequence>MQIKHFVIIIFLLFSCTKRDYDHNEFENINVSDEEQVNNFIQFFIENLDDKNDILSLMKNIKYYGSKLEKDSILLKPERWLITKTQRDSLFTDEDLVFVRQQIIDEKDYSFQRKNFRQKIVNSDSLKNENIKFSNWQSEKTDSLRKISISKAKEYIADGAFREYHSYIKKNTPILYINKPIFLKDKNKVIFSYYTYSGYLNARSETAIFEFKNGKWYKLKIIYARIS</sequence>
<evidence type="ECO:0000313" key="1">
    <source>
        <dbReference type="EMBL" id="MCU7617892.1"/>
    </source>
</evidence>
<dbReference type="RefSeq" id="WP_263003342.1">
    <property type="nucleotide sequence ID" value="NZ_JAOTEM010000002.1"/>
</dbReference>
<evidence type="ECO:0008006" key="3">
    <source>
        <dbReference type="Google" id="ProtNLM"/>
    </source>
</evidence>
<name>A0ABT2W6P9_9FLAO</name>
<dbReference type="PROSITE" id="PS51257">
    <property type="entry name" value="PROKAR_LIPOPROTEIN"/>
    <property type="match status" value="1"/>
</dbReference>
<protein>
    <recommendedName>
        <fullName evidence="3">Nuclear transport factor 2 family protein</fullName>
    </recommendedName>
</protein>
<accession>A0ABT2W6P9</accession>
<keyword evidence="2" id="KW-1185">Reference proteome</keyword>
<evidence type="ECO:0000313" key="2">
    <source>
        <dbReference type="Proteomes" id="UP001208649"/>
    </source>
</evidence>
<gene>
    <name evidence="1" type="ORF">NZ698_11850</name>
</gene>
<proteinExistence type="predicted"/>